<evidence type="ECO:0000256" key="1">
    <source>
        <dbReference type="SAM" id="MobiDB-lite"/>
    </source>
</evidence>
<accession>A0A1Y1HQM6</accession>
<dbReference type="AlphaFoldDB" id="A0A1Y1HQM6"/>
<sequence>MATQHLILPRRKVSSGDDVAPSPRPVTTPMPSDFIIPTIPDLPGGLGQDAVFNRQEQLVHALEVWNRGLSPDVRKKKYAKMKYAASDKGVEPSPFAVYRATDHLFWQDLSHDARLHLFGNTKTHTWLSGDCHCCNLGSFHNRKGETVYALNDFDESLVADYQMDLWRLAVSILLAMNQVGVGNSEQNARDVIRTLGRAYRAAAVEHRAEKGAIFTSLNTTGRLQAFLRAVEGSKKFRYKKLFKKWTEGRARRARLYQGLGAFGLKRFYAIVDLVGEGERNTGNGEGQIGGEQGAGTQTRRNREEQNGGEVGGEEDGGEKDGNNYKGRIILDVKLQPQASAYHFMRLDERVAFRKRYENDAKRTADAAKVLMSDADPYLGWIEITADDAESFVGWTDGFYSVREISPKKSSYPVLPADAKGPLKELALKDTEGFKEMAEQWGRVLAVSHAQAAAALEGKTEGRPDFSVELERLTAGESMEEFEDLLWGVVSHHAKLVAEDYDTFAKYVYPYPPEVEQPVGSDDEA</sequence>
<organism evidence="2 3">
    <name type="scientific">Klebsormidium nitens</name>
    <name type="common">Green alga</name>
    <name type="synonym">Ulothrix nitens</name>
    <dbReference type="NCBI Taxonomy" id="105231"/>
    <lineage>
        <taxon>Eukaryota</taxon>
        <taxon>Viridiplantae</taxon>
        <taxon>Streptophyta</taxon>
        <taxon>Klebsormidiophyceae</taxon>
        <taxon>Klebsormidiales</taxon>
        <taxon>Klebsormidiaceae</taxon>
        <taxon>Klebsormidium</taxon>
    </lineage>
</organism>
<dbReference type="Pfam" id="PF10009">
    <property type="entry name" value="DUF2252"/>
    <property type="match status" value="2"/>
</dbReference>
<name>A0A1Y1HQM6_KLENI</name>
<evidence type="ECO:0000313" key="2">
    <source>
        <dbReference type="EMBL" id="GAQ80935.1"/>
    </source>
</evidence>
<dbReference type="OMA" id="VAFRINV"/>
<protein>
    <recommendedName>
        <fullName evidence="4">DUF2252 domain-containing protein</fullName>
    </recommendedName>
</protein>
<feature type="compositionally biased region" description="Gly residues" evidence="1">
    <location>
        <begin position="283"/>
        <end position="293"/>
    </location>
</feature>
<dbReference type="PANTHER" id="PTHR39441:SF1">
    <property type="entry name" value="DUF2252 DOMAIN-CONTAINING PROTEIN"/>
    <property type="match status" value="1"/>
</dbReference>
<feature type="region of interest" description="Disordered" evidence="1">
    <location>
        <begin position="1"/>
        <end position="31"/>
    </location>
</feature>
<dbReference type="PANTHER" id="PTHR39441">
    <property type="entry name" value="DUF2252 DOMAIN-CONTAINING PROTEIN"/>
    <property type="match status" value="1"/>
</dbReference>
<evidence type="ECO:0008006" key="4">
    <source>
        <dbReference type="Google" id="ProtNLM"/>
    </source>
</evidence>
<keyword evidence="3" id="KW-1185">Reference proteome</keyword>
<dbReference type="OrthoDB" id="9975454at2759"/>
<dbReference type="InterPro" id="IPR018721">
    <property type="entry name" value="DUF2252"/>
</dbReference>
<feature type="region of interest" description="Disordered" evidence="1">
    <location>
        <begin position="280"/>
        <end position="322"/>
    </location>
</feature>
<dbReference type="EMBL" id="DF237015">
    <property type="protein sequence ID" value="GAQ80935.1"/>
    <property type="molecule type" value="Genomic_DNA"/>
</dbReference>
<gene>
    <name evidence="2" type="ORF">KFL_000660300</name>
</gene>
<dbReference type="Proteomes" id="UP000054558">
    <property type="component" value="Unassembled WGS sequence"/>
</dbReference>
<reference evidence="2 3" key="1">
    <citation type="journal article" date="2014" name="Nat. Commun.">
        <title>Klebsormidium flaccidum genome reveals primary factors for plant terrestrial adaptation.</title>
        <authorList>
            <person name="Hori K."/>
            <person name="Maruyama F."/>
            <person name="Fujisawa T."/>
            <person name="Togashi T."/>
            <person name="Yamamoto N."/>
            <person name="Seo M."/>
            <person name="Sato S."/>
            <person name="Yamada T."/>
            <person name="Mori H."/>
            <person name="Tajima N."/>
            <person name="Moriyama T."/>
            <person name="Ikeuchi M."/>
            <person name="Watanabe M."/>
            <person name="Wada H."/>
            <person name="Kobayashi K."/>
            <person name="Saito M."/>
            <person name="Masuda T."/>
            <person name="Sasaki-Sekimoto Y."/>
            <person name="Mashiguchi K."/>
            <person name="Awai K."/>
            <person name="Shimojima M."/>
            <person name="Masuda S."/>
            <person name="Iwai M."/>
            <person name="Nobusawa T."/>
            <person name="Narise T."/>
            <person name="Kondo S."/>
            <person name="Saito H."/>
            <person name="Sato R."/>
            <person name="Murakawa M."/>
            <person name="Ihara Y."/>
            <person name="Oshima-Yamada Y."/>
            <person name="Ohtaka K."/>
            <person name="Satoh M."/>
            <person name="Sonobe K."/>
            <person name="Ishii M."/>
            <person name="Ohtani R."/>
            <person name="Kanamori-Sato M."/>
            <person name="Honoki R."/>
            <person name="Miyazaki D."/>
            <person name="Mochizuki H."/>
            <person name="Umetsu J."/>
            <person name="Higashi K."/>
            <person name="Shibata D."/>
            <person name="Kamiya Y."/>
            <person name="Sato N."/>
            <person name="Nakamura Y."/>
            <person name="Tabata S."/>
            <person name="Ida S."/>
            <person name="Kurokawa K."/>
            <person name="Ohta H."/>
        </authorList>
    </citation>
    <scope>NUCLEOTIDE SEQUENCE [LARGE SCALE GENOMIC DNA]</scope>
    <source>
        <strain evidence="2 3">NIES-2285</strain>
    </source>
</reference>
<evidence type="ECO:0000313" key="3">
    <source>
        <dbReference type="Proteomes" id="UP000054558"/>
    </source>
</evidence>
<proteinExistence type="predicted"/>